<organism evidence="3 4">
    <name type="scientific">Tropilaelaps mercedesae</name>
    <dbReference type="NCBI Taxonomy" id="418985"/>
    <lineage>
        <taxon>Eukaryota</taxon>
        <taxon>Metazoa</taxon>
        <taxon>Ecdysozoa</taxon>
        <taxon>Arthropoda</taxon>
        <taxon>Chelicerata</taxon>
        <taxon>Arachnida</taxon>
        <taxon>Acari</taxon>
        <taxon>Parasitiformes</taxon>
        <taxon>Mesostigmata</taxon>
        <taxon>Gamasina</taxon>
        <taxon>Dermanyssoidea</taxon>
        <taxon>Laelapidae</taxon>
        <taxon>Tropilaelaps</taxon>
    </lineage>
</organism>
<evidence type="ECO:0000313" key="4">
    <source>
        <dbReference type="Proteomes" id="UP000192247"/>
    </source>
</evidence>
<proteinExistence type="predicted"/>
<feature type="compositionally biased region" description="Basic and acidic residues" evidence="1">
    <location>
        <begin position="129"/>
        <end position="139"/>
    </location>
</feature>
<dbReference type="PANTHER" id="PTHR22093">
    <property type="entry name" value="LEUKOCYTE RECEPTOR CLUSTER LRC MEMBER 1"/>
    <property type="match status" value="1"/>
</dbReference>
<feature type="compositionally biased region" description="Low complexity" evidence="1">
    <location>
        <begin position="217"/>
        <end position="245"/>
    </location>
</feature>
<keyword evidence="3" id="KW-0675">Receptor</keyword>
<dbReference type="InParanoid" id="A0A1V9XBC3"/>
<dbReference type="InterPro" id="IPR039875">
    <property type="entry name" value="LENG1-like"/>
</dbReference>
<feature type="domain" description="CBF1-interacting co-repressor CIR N-terminal" evidence="2">
    <location>
        <begin position="8"/>
        <end position="44"/>
    </location>
</feature>
<protein>
    <submittedName>
        <fullName evidence="3">Leukocyte receptor cluster member 1-like</fullName>
    </submittedName>
</protein>
<feature type="region of interest" description="Disordered" evidence="1">
    <location>
        <begin position="120"/>
        <end position="139"/>
    </location>
</feature>
<dbReference type="FunCoup" id="A0A1V9XBC3">
    <property type="interactions" value="47"/>
</dbReference>
<sequence length="398" mass="44132">MNILPKKSWHVRTKKNIERVRRDEAEAAAKEKELSKRAQVANLEASLDILRKRNGATGHDDADRLNGVGTSSPCGGDVCGEGNSNEGRPPTKSLDLINPSGSSGSGHLNLFRDLELAEGKLHGANPEAEAERKREQEDWEKRVGILQYLGQGSTNAEGSERFYQKLSSRTIGAPTDSSTANLTAEAIAGKKRDDRQKIAEDPLRTIHKYLWAKKTDVASPSSPRASSSYASTTATAGSSGSSVASIDKRQRQADLRRIEILPEGVSNVKRKIVSPAGDKRRRPSISSSSTDDEYSRRQRKRKKAKKSKRRRTPSSESDPESEEERRNRKRSNLDLLRRQRLEREERESRRTREYLASLVDKVGDTGGGAKASHSEAGGGGDDRSRKYNSQYNPHLSRF</sequence>
<comment type="caution">
    <text evidence="3">The sequence shown here is derived from an EMBL/GenBank/DDBJ whole genome shotgun (WGS) entry which is preliminary data.</text>
</comment>
<dbReference type="Proteomes" id="UP000192247">
    <property type="component" value="Unassembled WGS sequence"/>
</dbReference>
<dbReference type="OrthoDB" id="2159131at2759"/>
<keyword evidence="4" id="KW-1185">Reference proteome</keyword>
<feature type="region of interest" description="Disordered" evidence="1">
    <location>
        <begin position="271"/>
        <end position="398"/>
    </location>
</feature>
<accession>A0A1V9XBC3</accession>
<gene>
    <name evidence="3" type="ORF">BIW11_01616</name>
</gene>
<reference evidence="3 4" key="1">
    <citation type="journal article" date="2017" name="Gigascience">
        <title>Draft genome of the honey bee ectoparasitic mite, Tropilaelaps mercedesae, is shaped by the parasitic life history.</title>
        <authorList>
            <person name="Dong X."/>
            <person name="Armstrong S.D."/>
            <person name="Xia D."/>
            <person name="Makepeace B.L."/>
            <person name="Darby A.C."/>
            <person name="Kadowaki T."/>
        </authorList>
    </citation>
    <scope>NUCLEOTIDE SEQUENCE [LARGE SCALE GENOMIC DNA]</scope>
    <source>
        <strain evidence="3">Wuxi-XJTLU</strain>
    </source>
</reference>
<evidence type="ECO:0000313" key="3">
    <source>
        <dbReference type="EMBL" id="OQR70834.1"/>
    </source>
</evidence>
<dbReference type="STRING" id="418985.A0A1V9XBC3"/>
<dbReference type="PANTHER" id="PTHR22093:SF0">
    <property type="entry name" value="LEUKOCYTE RECEPTOR CLUSTER MEMBER 1"/>
    <property type="match status" value="1"/>
</dbReference>
<feature type="region of interest" description="Disordered" evidence="1">
    <location>
        <begin position="54"/>
        <end position="108"/>
    </location>
</feature>
<dbReference type="Pfam" id="PF10197">
    <property type="entry name" value="Cir_N"/>
    <property type="match status" value="1"/>
</dbReference>
<dbReference type="EMBL" id="MNPL01015999">
    <property type="protein sequence ID" value="OQR70834.1"/>
    <property type="molecule type" value="Genomic_DNA"/>
</dbReference>
<name>A0A1V9XBC3_9ACAR</name>
<dbReference type="SMART" id="SM01083">
    <property type="entry name" value="Cir_N"/>
    <property type="match status" value="1"/>
</dbReference>
<feature type="region of interest" description="Disordered" evidence="1">
    <location>
        <begin position="211"/>
        <end position="250"/>
    </location>
</feature>
<feature type="compositionally biased region" description="Polar residues" evidence="1">
    <location>
        <begin position="387"/>
        <end position="398"/>
    </location>
</feature>
<dbReference type="InterPro" id="IPR019339">
    <property type="entry name" value="CIR_N_dom"/>
</dbReference>
<evidence type="ECO:0000256" key="1">
    <source>
        <dbReference type="SAM" id="MobiDB-lite"/>
    </source>
</evidence>
<feature type="compositionally biased region" description="Basic and acidic residues" evidence="1">
    <location>
        <begin position="323"/>
        <end position="353"/>
    </location>
</feature>
<evidence type="ECO:0000259" key="2">
    <source>
        <dbReference type="SMART" id="SM01083"/>
    </source>
</evidence>
<feature type="compositionally biased region" description="Basic residues" evidence="1">
    <location>
        <begin position="297"/>
        <end position="312"/>
    </location>
</feature>
<dbReference type="AlphaFoldDB" id="A0A1V9XBC3"/>